<sequence>MTIRCFLFDATVYVITACLLYAVNINAKDVESFQTKRSARATRSVDTSDFDSTSLLVCAQKCLSNRKCCVASFSKGTSTCRLDTSEKCCIDTETKDGWMTIRRNNYLPITCTGSIKFGTSTYSIIPNYEEWDNAK</sequence>
<dbReference type="Proteomes" id="UP000596742">
    <property type="component" value="Unassembled WGS sequence"/>
</dbReference>
<evidence type="ECO:0000256" key="1">
    <source>
        <dbReference type="SAM" id="Phobius"/>
    </source>
</evidence>
<keyword evidence="1" id="KW-0812">Transmembrane</keyword>
<organism evidence="2 3">
    <name type="scientific">Mytilus galloprovincialis</name>
    <name type="common">Mediterranean mussel</name>
    <dbReference type="NCBI Taxonomy" id="29158"/>
    <lineage>
        <taxon>Eukaryota</taxon>
        <taxon>Metazoa</taxon>
        <taxon>Spiralia</taxon>
        <taxon>Lophotrochozoa</taxon>
        <taxon>Mollusca</taxon>
        <taxon>Bivalvia</taxon>
        <taxon>Autobranchia</taxon>
        <taxon>Pteriomorphia</taxon>
        <taxon>Mytilida</taxon>
        <taxon>Mytiloidea</taxon>
        <taxon>Mytilidae</taxon>
        <taxon>Mytilinae</taxon>
        <taxon>Mytilus</taxon>
    </lineage>
</organism>
<reference evidence="2" key="1">
    <citation type="submission" date="2018-11" db="EMBL/GenBank/DDBJ databases">
        <authorList>
            <person name="Alioto T."/>
            <person name="Alioto T."/>
        </authorList>
    </citation>
    <scope>NUCLEOTIDE SEQUENCE</scope>
</reference>
<keyword evidence="1" id="KW-1133">Transmembrane helix</keyword>
<keyword evidence="1" id="KW-0472">Membrane</keyword>
<dbReference type="EMBL" id="UYJE01007280">
    <property type="protein sequence ID" value="VDI53194.1"/>
    <property type="molecule type" value="Genomic_DNA"/>
</dbReference>
<dbReference type="AlphaFoldDB" id="A0A8B6FTD3"/>
<evidence type="ECO:0000313" key="3">
    <source>
        <dbReference type="Proteomes" id="UP000596742"/>
    </source>
</evidence>
<gene>
    <name evidence="2" type="ORF">MGAL_10B062608</name>
</gene>
<evidence type="ECO:0000313" key="2">
    <source>
        <dbReference type="EMBL" id="VDI53194.1"/>
    </source>
</evidence>
<protein>
    <submittedName>
        <fullName evidence="2">Uncharacterized protein</fullName>
    </submittedName>
</protein>
<feature type="non-terminal residue" evidence="2">
    <location>
        <position position="1"/>
    </location>
</feature>
<keyword evidence="3" id="KW-1185">Reference proteome</keyword>
<accession>A0A8B6FTD3</accession>
<name>A0A8B6FTD3_MYTGA</name>
<dbReference type="OrthoDB" id="10371638at2759"/>
<proteinExistence type="predicted"/>
<feature type="transmembrane region" description="Helical" evidence="1">
    <location>
        <begin position="6"/>
        <end position="27"/>
    </location>
</feature>
<comment type="caution">
    <text evidence="2">The sequence shown here is derived from an EMBL/GenBank/DDBJ whole genome shotgun (WGS) entry which is preliminary data.</text>
</comment>